<protein>
    <submittedName>
        <fullName evidence="2">Uncharacterized protein</fullName>
    </submittedName>
</protein>
<feature type="transmembrane region" description="Helical" evidence="1">
    <location>
        <begin position="20"/>
        <end position="41"/>
    </location>
</feature>
<gene>
    <name evidence="2" type="ORF">Dsin_014140</name>
</gene>
<organism evidence="2 3">
    <name type="scientific">Dipteronia sinensis</name>
    <dbReference type="NCBI Taxonomy" id="43782"/>
    <lineage>
        <taxon>Eukaryota</taxon>
        <taxon>Viridiplantae</taxon>
        <taxon>Streptophyta</taxon>
        <taxon>Embryophyta</taxon>
        <taxon>Tracheophyta</taxon>
        <taxon>Spermatophyta</taxon>
        <taxon>Magnoliopsida</taxon>
        <taxon>eudicotyledons</taxon>
        <taxon>Gunneridae</taxon>
        <taxon>Pentapetalae</taxon>
        <taxon>rosids</taxon>
        <taxon>malvids</taxon>
        <taxon>Sapindales</taxon>
        <taxon>Sapindaceae</taxon>
        <taxon>Hippocastanoideae</taxon>
        <taxon>Acereae</taxon>
        <taxon>Dipteronia</taxon>
    </lineage>
</organism>
<dbReference type="Proteomes" id="UP001281410">
    <property type="component" value="Unassembled WGS sequence"/>
</dbReference>
<keyword evidence="1" id="KW-0812">Transmembrane</keyword>
<keyword evidence="3" id="KW-1185">Reference proteome</keyword>
<evidence type="ECO:0000256" key="1">
    <source>
        <dbReference type="SAM" id="Phobius"/>
    </source>
</evidence>
<name>A0AAE0AM98_9ROSI</name>
<keyword evidence="1" id="KW-0472">Membrane</keyword>
<evidence type="ECO:0000313" key="2">
    <source>
        <dbReference type="EMBL" id="KAK3220170.1"/>
    </source>
</evidence>
<evidence type="ECO:0000313" key="3">
    <source>
        <dbReference type="Proteomes" id="UP001281410"/>
    </source>
</evidence>
<dbReference type="EMBL" id="JANJYJ010000004">
    <property type="protein sequence ID" value="KAK3220170.1"/>
    <property type="molecule type" value="Genomic_DNA"/>
</dbReference>
<sequence length="118" mass="13788">MNLDPLDMYPDHEIWEVSKLTAIFSHVYKKLYYCILIFIFFQALEKFQLKTIVSCLPKLPNSSAHRVPTVTDSDMVMVLSYGELVEYDVPSKLMETNSAFSKLLDEYRYNYGRNSIQS</sequence>
<dbReference type="AlphaFoldDB" id="A0AAE0AM98"/>
<reference evidence="2" key="1">
    <citation type="journal article" date="2023" name="Plant J.">
        <title>Genome sequences and population genomics provide insights into the demographic history, inbreeding, and mutation load of two 'living fossil' tree species of Dipteronia.</title>
        <authorList>
            <person name="Feng Y."/>
            <person name="Comes H.P."/>
            <person name="Chen J."/>
            <person name="Zhu S."/>
            <person name="Lu R."/>
            <person name="Zhang X."/>
            <person name="Li P."/>
            <person name="Qiu J."/>
            <person name="Olsen K.M."/>
            <person name="Qiu Y."/>
        </authorList>
    </citation>
    <scope>NUCLEOTIDE SEQUENCE</scope>
    <source>
        <strain evidence="2">NBL</strain>
    </source>
</reference>
<dbReference type="Gene3D" id="3.40.50.300">
    <property type="entry name" value="P-loop containing nucleotide triphosphate hydrolases"/>
    <property type="match status" value="1"/>
</dbReference>
<keyword evidence="1" id="KW-1133">Transmembrane helix</keyword>
<dbReference type="InterPro" id="IPR027417">
    <property type="entry name" value="P-loop_NTPase"/>
</dbReference>
<proteinExistence type="predicted"/>
<accession>A0AAE0AM98</accession>
<comment type="caution">
    <text evidence="2">The sequence shown here is derived from an EMBL/GenBank/DDBJ whole genome shotgun (WGS) entry which is preliminary data.</text>
</comment>